<evidence type="ECO:0000256" key="1">
    <source>
        <dbReference type="ARBA" id="ARBA00004141"/>
    </source>
</evidence>
<dbReference type="AlphaFoldDB" id="A0A9N9G165"/>
<evidence type="ECO:0000256" key="3">
    <source>
        <dbReference type="ARBA" id="ARBA00022989"/>
    </source>
</evidence>
<keyword evidence="2 5" id="KW-0812">Transmembrane</keyword>
<organism evidence="7 8">
    <name type="scientific">Acaulospora morrowiae</name>
    <dbReference type="NCBI Taxonomy" id="94023"/>
    <lineage>
        <taxon>Eukaryota</taxon>
        <taxon>Fungi</taxon>
        <taxon>Fungi incertae sedis</taxon>
        <taxon>Mucoromycota</taxon>
        <taxon>Glomeromycotina</taxon>
        <taxon>Glomeromycetes</taxon>
        <taxon>Diversisporales</taxon>
        <taxon>Acaulosporaceae</taxon>
        <taxon>Acaulospora</taxon>
    </lineage>
</organism>
<dbReference type="SUPFAM" id="SSF56300">
    <property type="entry name" value="Metallo-dependent phosphatases"/>
    <property type="match status" value="1"/>
</dbReference>
<protein>
    <submittedName>
        <fullName evidence="7">14779_t:CDS:1</fullName>
    </submittedName>
</protein>
<keyword evidence="8" id="KW-1185">Reference proteome</keyword>
<dbReference type="OrthoDB" id="9984693at2759"/>
<accession>A0A9N9G165</accession>
<dbReference type="Gene3D" id="3.60.21.10">
    <property type="match status" value="1"/>
</dbReference>
<dbReference type="GO" id="GO:0006506">
    <property type="term" value="P:GPI anchor biosynthetic process"/>
    <property type="evidence" value="ECO:0007669"/>
    <property type="project" value="InterPro"/>
</dbReference>
<comment type="caution">
    <text evidence="7">The sequence shown here is derived from an EMBL/GenBank/DDBJ whole genome shotgun (WGS) entry which is preliminary data.</text>
</comment>
<proteinExistence type="predicted"/>
<evidence type="ECO:0000259" key="6">
    <source>
        <dbReference type="Pfam" id="PF00149"/>
    </source>
</evidence>
<gene>
    <name evidence="7" type="ORF">AMORRO_LOCUS6759</name>
</gene>
<evidence type="ECO:0000313" key="8">
    <source>
        <dbReference type="Proteomes" id="UP000789342"/>
    </source>
</evidence>
<dbReference type="InterPro" id="IPR004843">
    <property type="entry name" value="Calcineurin-like_PHP"/>
</dbReference>
<dbReference type="PANTHER" id="PTHR13315:SF1">
    <property type="entry name" value="PROTEIN TED1"/>
    <property type="match status" value="1"/>
</dbReference>
<dbReference type="Proteomes" id="UP000789342">
    <property type="component" value="Unassembled WGS sequence"/>
</dbReference>
<sequence>MQLLSTLFRSLTLSALGATLYLYYYTAFCRWKWEDSEARILFLADPQIEGDAKIERQGKRGTPFLSDSPCEIDLIGNDIYFRHVYTSFVSPYSLFTRKPTHTIVLGDLFSSQWIDDREFEKRVKRYKWIFGDPRGEYDHEFINLTGNHDIGYSGDISQHRVDRWEKEFGKMNFNSWIPSIESTDNLESVKVHRLAVVNSMNVDGPAQNEQLRSETWSFLDALAEEREREDHQIPLILSTHIPLYKREGLCVDGPMTLLDEHDFIKEQNHLSQNASRFILTKLKPKFIFAGHDHEGCDVTYVIRTNEGREDSVEAYKTSDFEMRKKEILGVNTSPFFDDEGIDWFGGVDEKTWVVREVTVRSVMGEFGGNAGLFEIHRRIGSDGNEGILFRILSAIHIEYFKSLKRIFISSGFEYNYSSCPFVVNHIPWIVAVIDIVIILGWVIMWVGFGKIVRKFKAFVHHNYHQLQQKQQSLTTTQTKKMMRRNSFKFSTKNVCIM</sequence>
<dbReference type="Pfam" id="PF00149">
    <property type="entry name" value="Metallophos"/>
    <property type="match status" value="1"/>
</dbReference>
<comment type="subcellular location">
    <subcellularLocation>
        <location evidence="1">Membrane</location>
        <topology evidence="1">Multi-pass membrane protein</topology>
    </subcellularLocation>
</comment>
<dbReference type="GO" id="GO:0005783">
    <property type="term" value="C:endoplasmic reticulum"/>
    <property type="evidence" value="ECO:0007669"/>
    <property type="project" value="TreeGrafter"/>
</dbReference>
<dbReference type="GO" id="GO:0016787">
    <property type="term" value="F:hydrolase activity"/>
    <property type="evidence" value="ECO:0007669"/>
    <property type="project" value="InterPro"/>
</dbReference>
<name>A0A9N9G165_9GLOM</name>
<evidence type="ECO:0000256" key="4">
    <source>
        <dbReference type="ARBA" id="ARBA00023136"/>
    </source>
</evidence>
<dbReference type="GO" id="GO:0016020">
    <property type="term" value="C:membrane"/>
    <property type="evidence" value="ECO:0007669"/>
    <property type="project" value="UniProtKB-SubCell"/>
</dbReference>
<evidence type="ECO:0000256" key="2">
    <source>
        <dbReference type="ARBA" id="ARBA00022692"/>
    </source>
</evidence>
<dbReference type="EMBL" id="CAJVPV010004674">
    <property type="protein sequence ID" value="CAG8577498.1"/>
    <property type="molecule type" value="Genomic_DNA"/>
</dbReference>
<evidence type="ECO:0000313" key="7">
    <source>
        <dbReference type="EMBL" id="CAG8577498.1"/>
    </source>
</evidence>
<dbReference type="InterPro" id="IPR033308">
    <property type="entry name" value="PGAP5/Cdc1/Ted1"/>
</dbReference>
<keyword evidence="3 5" id="KW-1133">Transmembrane helix</keyword>
<dbReference type="InterPro" id="IPR029052">
    <property type="entry name" value="Metallo-depent_PP-like"/>
</dbReference>
<feature type="transmembrane region" description="Helical" evidence="5">
    <location>
        <begin position="426"/>
        <end position="448"/>
    </location>
</feature>
<keyword evidence="4 5" id="KW-0472">Membrane</keyword>
<feature type="domain" description="Calcineurin-like phosphoesterase" evidence="6">
    <location>
        <begin position="97"/>
        <end position="294"/>
    </location>
</feature>
<reference evidence="7" key="1">
    <citation type="submission" date="2021-06" db="EMBL/GenBank/DDBJ databases">
        <authorList>
            <person name="Kallberg Y."/>
            <person name="Tangrot J."/>
            <person name="Rosling A."/>
        </authorList>
    </citation>
    <scope>NUCLEOTIDE SEQUENCE</scope>
    <source>
        <strain evidence="7">CL551</strain>
    </source>
</reference>
<dbReference type="PANTHER" id="PTHR13315">
    <property type="entry name" value="METALLO PHOSPHOESTERASE RELATED"/>
    <property type="match status" value="1"/>
</dbReference>
<evidence type="ECO:0000256" key="5">
    <source>
        <dbReference type="SAM" id="Phobius"/>
    </source>
</evidence>